<dbReference type="PANTHER" id="PTHR43649:SF34">
    <property type="entry name" value="ABC TRANSPORTER PERIPLASMIC-BINDING PROTEIN YCJN-RELATED"/>
    <property type="match status" value="1"/>
</dbReference>
<organism evidence="5">
    <name type="scientific">Dictyoglomus thermophilum</name>
    <dbReference type="NCBI Taxonomy" id="14"/>
    <lineage>
        <taxon>Bacteria</taxon>
        <taxon>Pseudomonadati</taxon>
        <taxon>Dictyoglomota</taxon>
        <taxon>Dictyoglomia</taxon>
        <taxon>Dictyoglomales</taxon>
        <taxon>Dictyoglomaceae</taxon>
        <taxon>Dictyoglomus</taxon>
    </lineage>
</organism>
<reference evidence="5" key="1">
    <citation type="journal article" date="2020" name="mSystems">
        <title>Genome- and Community-Level Interaction Insights into Carbon Utilization and Element Cycling Functions of Hydrothermarchaeota in Hydrothermal Sediment.</title>
        <authorList>
            <person name="Zhou Z."/>
            <person name="Liu Y."/>
            <person name="Xu W."/>
            <person name="Pan J."/>
            <person name="Luo Z.H."/>
            <person name="Li M."/>
        </authorList>
    </citation>
    <scope>NUCLEOTIDE SEQUENCE [LARGE SCALE GENOMIC DNA]</scope>
    <source>
        <strain evidence="5">SpSt-70</strain>
    </source>
</reference>
<proteinExistence type="inferred from homology"/>
<dbReference type="GO" id="GO:0042597">
    <property type="term" value="C:periplasmic space"/>
    <property type="evidence" value="ECO:0007669"/>
    <property type="project" value="UniProtKB-SubCell"/>
</dbReference>
<dbReference type="Pfam" id="PF01547">
    <property type="entry name" value="SBP_bac_1"/>
    <property type="match status" value="1"/>
</dbReference>
<keyword evidence="3" id="KW-0813">Transport</keyword>
<sequence length="447" mass="50817">MKRFLILISVALFLLLIVGGYAQKQVVLNVWSSPDNADALQDIAQRFMQKYPNIKVQVTPISWEVLYPRMLADVASGTGAFDVATWDVMTAGAVAKGFVDLNEFRKQNPDLVDPNWDMKDFDPTIWHIAGMWAGKNIGIPFYCNTMLFYYRKDLFNDSKLKAEFKKMFGKDLKVPKTWEETVEVAKFFTKKFNPNSPTEYGIALMFPRTHTLFYMYLLYFAPYRRSQEGLKKWGPVDLDYGDYFTSDKKPAFNSPEGVKALETMKALMPYSPDPLGSDYGETLEYFARGTVAMVPQWTGVWATFKTSSALQPIDKKVGVAVMPGGHSVSGNWALGLNIASKNKREAFMFIQFATNKENDKIKFIKYGVAPSRLSTVRDPEVRKADPRVSVFLQTIKTQSHRPRIPEEPKLEDVTVGVFSEILMGKRPNTVEELNKLAEQWMNILSGK</sequence>
<keyword evidence="4" id="KW-0732">Signal</keyword>
<dbReference type="OMA" id="AYWLLKY"/>
<dbReference type="CDD" id="cd13585">
    <property type="entry name" value="PBP2_TMBP_like"/>
    <property type="match status" value="1"/>
</dbReference>
<dbReference type="EMBL" id="DTDV01000014">
    <property type="protein sequence ID" value="HGK23768.1"/>
    <property type="molecule type" value="Genomic_DNA"/>
</dbReference>
<evidence type="ECO:0000313" key="5">
    <source>
        <dbReference type="EMBL" id="HGK23768.1"/>
    </source>
</evidence>
<accession>A0A7V3ZIX5</accession>
<evidence type="ECO:0000256" key="4">
    <source>
        <dbReference type="ARBA" id="ARBA00022729"/>
    </source>
</evidence>
<dbReference type="InterPro" id="IPR006059">
    <property type="entry name" value="SBP"/>
</dbReference>
<dbReference type="AlphaFoldDB" id="A0A7V3ZIX5"/>
<evidence type="ECO:0000256" key="3">
    <source>
        <dbReference type="ARBA" id="ARBA00022448"/>
    </source>
</evidence>
<dbReference type="SUPFAM" id="SSF53850">
    <property type="entry name" value="Periplasmic binding protein-like II"/>
    <property type="match status" value="1"/>
</dbReference>
<comment type="caution">
    <text evidence="5">The sequence shown here is derived from an EMBL/GenBank/DDBJ whole genome shotgun (WGS) entry which is preliminary data.</text>
</comment>
<comment type="subcellular location">
    <subcellularLocation>
        <location evidence="1">Periplasm</location>
    </subcellularLocation>
</comment>
<dbReference type="Gene3D" id="3.40.190.10">
    <property type="entry name" value="Periplasmic binding protein-like II"/>
    <property type="match status" value="2"/>
</dbReference>
<dbReference type="PANTHER" id="PTHR43649">
    <property type="entry name" value="ARABINOSE-BINDING PROTEIN-RELATED"/>
    <property type="match status" value="1"/>
</dbReference>
<evidence type="ECO:0000256" key="2">
    <source>
        <dbReference type="ARBA" id="ARBA00008520"/>
    </source>
</evidence>
<evidence type="ECO:0000256" key="1">
    <source>
        <dbReference type="ARBA" id="ARBA00004418"/>
    </source>
</evidence>
<gene>
    <name evidence="5" type="ORF">ENU78_04880</name>
</gene>
<dbReference type="InterPro" id="IPR050490">
    <property type="entry name" value="Bact_solute-bd_prot1"/>
</dbReference>
<dbReference type="RefSeq" id="WP_012548029.1">
    <property type="nucleotide sequence ID" value="NZ_VTFL01000001.1"/>
</dbReference>
<comment type="similarity">
    <text evidence="2">Belongs to the bacterial solute-binding protein 1 family.</text>
</comment>
<protein>
    <submittedName>
        <fullName evidence="5">Sugar ABC transporter substrate-binding protein</fullName>
    </submittedName>
</protein>
<name>A0A7V3ZIX5_DICTH</name>